<organism evidence="12 13">
    <name type="scientific">Asticcacaulis biprosthecium C19</name>
    <dbReference type="NCBI Taxonomy" id="715226"/>
    <lineage>
        <taxon>Bacteria</taxon>
        <taxon>Pseudomonadati</taxon>
        <taxon>Pseudomonadota</taxon>
        <taxon>Alphaproteobacteria</taxon>
        <taxon>Caulobacterales</taxon>
        <taxon>Caulobacteraceae</taxon>
        <taxon>Asticcacaulis</taxon>
    </lineage>
</organism>
<evidence type="ECO:0000256" key="1">
    <source>
        <dbReference type="ARBA" id="ARBA00004117"/>
    </source>
</evidence>
<dbReference type="NCBIfam" id="TIGR03506">
    <property type="entry name" value="FlgEFG_subfam"/>
    <property type="match status" value="2"/>
</dbReference>
<dbReference type="eggNOG" id="COG4786">
    <property type="taxonomic scope" value="Bacteria"/>
</dbReference>
<dbReference type="GO" id="GO:0009426">
    <property type="term" value="C:bacterial-type flagellum basal body, distal rod"/>
    <property type="evidence" value="ECO:0007669"/>
    <property type="project" value="UniProtKB-UniRule"/>
</dbReference>
<keyword evidence="4 8" id="KW-0975">Bacterial flagellum</keyword>
<evidence type="ECO:0000256" key="6">
    <source>
        <dbReference type="ARBA" id="ARBA00032912"/>
    </source>
</evidence>
<dbReference type="InterPro" id="IPR001444">
    <property type="entry name" value="Flag_bb_rod_N"/>
</dbReference>
<dbReference type="Proteomes" id="UP000006512">
    <property type="component" value="Unassembled WGS sequence"/>
</dbReference>
<reference evidence="13" key="1">
    <citation type="submission" date="2011-03" db="EMBL/GenBank/DDBJ databases">
        <title>Draft genome sequence of Brevundimonas diminuta.</title>
        <authorList>
            <person name="Brown P.J.B."/>
            <person name="Buechlein A."/>
            <person name="Hemmerich C."/>
            <person name="Brun Y.V."/>
        </authorList>
    </citation>
    <scope>NUCLEOTIDE SEQUENCE [LARGE SCALE GENOMIC DNA]</scope>
    <source>
        <strain evidence="13">C19</strain>
    </source>
</reference>
<dbReference type="PANTHER" id="PTHR30435">
    <property type="entry name" value="FLAGELLAR PROTEIN"/>
    <property type="match status" value="1"/>
</dbReference>
<evidence type="ECO:0000256" key="3">
    <source>
        <dbReference type="ARBA" id="ARBA00017948"/>
    </source>
</evidence>
<dbReference type="InterPro" id="IPR010930">
    <property type="entry name" value="Flg_bb/hook_C_dom"/>
</dbReference>
<evidence type="ECO:0000259" key="10">
    <source>
        <dbReference type="Pfam" id="PF06429"/>
    </source>
</evidence>
<evidence type="ECO:0000313" key="13">
    <source>
        <dbReference type="Proteomes" id="UP000006512"/>
    </source>
</evidence>
<evidence type="ECO:0000259" key="11">
    <source>
        <dbReference type="Pfam" id="PF22692"/>
    </source>
</evidence>
<evidence type="ECO:0000256" key="4">
    <source>
        <dbReference type="ARBA" id="ARBA00023143"/>
    </source>
</evidence>
<comment type="similarity">
    <text evidence="2 8">Belongs to the flagella basal body rod proteins family.</text>
</comment>
<dbReference type="RefSeq" id="WP_006273391.1">
    <property type="nucleotide sequence ID" value="NZ_GL883078.1"/>
</dbReference>
<protein>
    <recommendedName>
        <fullName evidence="3 7">Flagellar basal-body rod protein FlgG</fullName>
    </recommendedName>
    <alternativeName>
        <fullName evidence="6 8">Distal rod protein</fullName>
    </alternativeName>
</protein>
<evidence type="ECO:0000256" key="5">
    <source>
        <dbReference type="ARBA" id="ARBA00025933"/>
    </source>
</evidence>
<sequence>MRALRTATTGMAAQQLNVEVISNNIANMNTVGFKKQRAEFQDLLYQNIERMGSQSSDAGTVVPTGIQVGAGVKAGSVYRIMQQGSMTLTQNQYDVAIEGKGYFQILMPSGETAYTRAGNFSVDDQGRLVTEDGYLVQPSVTIPQDAIDVSISKTGQIQATQQGQTAPTTVGQLQTATFFNEAGLDAIGDNLFLESGASGAPNVSTPGDVGFGTLLQGYTEASNVDAVGEITALIVAQRAYEMNSKVITTADQMLQTASQIARG</sequence>
<dbReference type="EMBL" id="GL883078">
    <property type="protein sequence ID" value="EGF91195.1"/>
    <property type="molecule type" value="Genomic_DNA"/>
</dbReference>
<accession>F4QPD7</accession>
<dbReference type="PANTHER" id="PTHR30435:SF19">
    <property type="entry name" value="FLAGELLAR BASAL-BODY ROD PROTEIN FLGG"/>
    <property type="match status" value="1"/>
</dbReference>
<dbReference type="Pfam" id="PF22692">
    <property type="entry name" value="LlgE_F_G_D1"/>
    <property type="match status" value="1"/>
</dbReference>
<feature type="domain" description="Flagellar basal-body/hook protein C-terminal" evidence="10">
    <location>
        <begin position="216"/>
        <end position="260"/>
    </location>
</feature>
<gene>
    <name evidence="12" type="primary">flgG</name>
    <name evidence="12" type="ORF">ABI_26100</name>
</gene>
<name>F4QPD7_9CAUL</name>
<dbReference type="SUPFAM" id="SSF117143">
    <property type="entry name" value="Flagellar hook protein flgE"/>
    <property type="match status" value="1"/>
</dbReference>
<evidence type="ECO:0000256" key="8">
    <source>
        <dbReference type="RuleBase" id="RU362116"/>
    </source>
</evidence>
<keyword evidence="12" id="KW-0282">Flagellum</keyword>
<dbReference type="InterPro" id="IPR020013">
    <property type="entry name" value="Flagellar_FlgE/F/G"/>
</dbReference>
<feature type="domain" description="Flagellar basal body rod protein N-terminal" evidence="9">
    <location>
        <begin position="4"/>
        <end position="34"/>
    </location>
</feature>
<dbReference type="PROSITE" id="PS00588">
    <property type="entry name" value="FLAGELLA_BB_ROD"/>
    <property type="match status" value="1"/>
</dbReference>
<evidence type="ECO:0000256" key="7">
    <source>
        <dbReference type="NCBIfam" id="TIGR02488"/>
    </source>
</evidence>
<dbReference type="GO" id="GO:0071978">
    <property type="term" value="P:bacterial-type flagellum-dependent swarming motility"/>
    <property type="evidence" value="ECO:0007669"/>
    <property type="project" value="TreeGrafter"/>
</dbReference>
<evidence type="ECO:0000313" key="12">
    <source>
        <dbReference type="EMBL" id="EGF91195.1"/>
    </source>
</evidence>
<dbReference type="InterPro" id="IPR053967">
    <property type="entry name" value="LlgE_F_G-like_D1"/>
</dbReference>
<dbReference type="NCBIfam" id="TIGR02488">
    <property type="entry name" value="flgG_G_neg"/>
    <property type="match status" value="1"/>
</dbReference>
<keyword evidence="12" id="KW-0969">Cilium</keyword>
<feature type="domain" description="Flagellar hook protein FlgE/F/G-like D1" evidence="11">
    <location>
        <begin position="96"/>
        <end position="159"/>
    </location>
</feature>
<comment type="subcellular location">
    <subcellularLocation>
        <location evidence="1 8">Bacterial flagellum basal body</location>
    </subcellularLocation>
</comment>
<dbReference type="Pfam" id="PF06429">
    <property type="entry name" value="Flg_bbr_C"/>
    <property type="match status" value="1"/>
</dbReference>
<comment type="subunit">
    <text evidence="5 8">The basal body constitutes a major portion of the flagellar organelle and consists of four rings (L,P,S, and M) mounted on a central rod. The rod consists of about 26 subunits of FlgG in the distal portion, and FlgB, FlgC and FlgF are thought to build up the proximal portion of the rod with about 6 subunits each.</text>
</comment>
<evidence type="ECO:0000256" key="2">
    <source>
        <dbReference type="ARBA" id="ARBA00009677"/>
    </source>
</evidence>
<dbReference type="OrthoDB" id="9804559at2"/>
<dbReference type="InterPro" id="IPR019776">
    <property type="entry name" value="Flagellar_basal_body_rod_CS"/>
</dbReference>
<proteinExistence type="inferred from homology"/>
<dbReference type="InterPro" id="IPR037925">
    <property type="entry name" value="FlgE/F/G-like"/>
</dbReference>
<keyword evidence="12" id="KW-0966">Cell projection</keyword>
<evidence type="ECO:0000259" key="9">
    <source>
        <dbReference type="Pfam" id="PF00460"/>
    </source>
</evidence>
<dbReference type="HOGENOM" id="CLU_013687_0_1_5"/>
<dbReference type="AlphaFoldDB" id="F4QPD7"/>
<dbReference type="STRING" id="715226.ABI_26100"/>
<keyword evidence="13" id="KW-1185">Reference proteome</keyword>
<dbReference type="Pfam" id="PF00460">
    <property type="entry name" value="Flg_bb_rod"/>
    <property type="match status" value="1"/>
</dbReference>
<dbReference type="InterPro" id="IPR012834">
    <property type="entry name" value="FlgG_G_neg"/>
</dbReference>